<gene>
    <name evidence="1" type="ORF">MM415A08542_0007</name>
</gene>
<evidence type="ECO:0000313" key="1">
    <source>
        <dbReference type="EMBL" id="QJA68102.1"/>
    </source>
</evidence>
<sequence>MVVGNRYKNKNGERMGFFDKVKNNLLLRKTVLLARNIDSHQGYINRAEETISITKEWLRKDTEQLKKMVKLFPKEELLKFPELVRWIK</sequence>
<dbReference type="AlphaFoldDB" id="A0A6M3JGB5"/>
<accession>A0A6M3JGB5</accession>
<protein>
    <submittedName>
        <fullName evidence="1">Uncharacterized protein</fullName>
    </submittedName>
</protein>
<name>A0A6M3JGB5_9ZZZZ</name>
<reference evidence="1" key="1">
    <citation type="submission" date="2020-03" db="EMBL/GenBank/DDBJ databases">
        <title>The deep terrestrial virosphere.</title>
        <authorList>
            <person name="Holmfeldt K."/>
            <person name="Nilsson E."/>
            <person name="Simone D."/>
            <person name="Lopez-Fernandez M."/>
            <person name="Wu X."/>
            <person name="de Brujin I."/>
            <person name="Lundin D."/>
            <person name="Andersson A."/>
            <person name="Bertilsson S."/>
            <person name="Dopson M."/>
        </authorList>
    </citation>
    <scope>NUCLEOTIDE SEQUENCE</scope>
    <source>
        <strain evidence="1">MM415A08542</strain>
    </source>
</reference>
<proteinExistence type="predicted"/>
<dbReference type="EMBL" id="MT141586">
    <property type="protein sequence ID" value="QJA68102.1"/>
    <property type="molecule type" value="Genomic_DNA"/>
</dbReference>
<organism evidence="1">
    <name type="scientific">viral metagenome</name>
    <dbReference type="NCBI Taxonomy" id="1070528"/>
    <lineage>
        <taxon>unclassified sequences</taxon>
        <taxon>metagenomes</taxon>
        <taxon>organismal metagenomes</taxon>
    </lineage>
</organism>